<dbReference type="InterPro" id="IPR019401">
    <property type="entry name" value="Znf_CHCC"/>
</dbReference>
<evidence type="ECO:0000256" key="1">
    <source>
        <dbReference type="SAM" id="MobiDB-lite"/>
    </source>
</evidence>
<dbReference type="Proteomes" id="UP000298030">
    <property type="component" value="Unassembled WGS sequence"/>
</dbReference>
<evidence type="ECO:0000313" key="4">
    <source>
        <dbReference type="Proteomes" id="UP000298030"/>
    </source>
</evidence>
<proteinExistence type="predicted"/>
<dbReference type="STRING" id="71717.A0A4Y7TLJ8"/>
<feature type="domain" description="Zinc finger CHCC-type" evidence="2">
    <location>
        <begin position="107"/>
        <end position="143"/>
    </location>
</feature>
<evidence type="ECO:0000259" key="2">
    <source>
        <dbReference type="Pfam" id="PF10276"/>
    </source>
</evidence>
<gene>
    <name evidence="3" type="ORF">FA13DRAFT_1624987</name>
</gene>
<feature type="region of interest" description="Disordered" evidence="1">
    <location>
        <begin position="14"/>
        <end position="84"/>
    </location>
</feature>
<reference evidence="3 4" key="1">
    <citation type="journal article" date="2019" name="Nat. Ecol. Evol.">
        <title>Megaphylogeny resolves global patterns of mushroom evolution.</title>
        <authorList>
            <person name="Varga T."/>
            <person name="Krizsan K."/>
            <person name="Foldi C."/>
            <person name="Dima B."/>
            <person name="Sanchez-Garcia M."/>
            <person name="Sanchez-Ramirez S."/>
            <person name="Szollosi G.J."/>
            <person name="Szarkandi J.G."/>
            <person name="Papp V."/>
            <person name="Albert L."/>
            <person name="Andreopoulos W."/>
            <person name="Angelini C."/>
            <person name="Antonin V."/>
            <person name="Barry K.W."/>
            <person name="Bougher N.L."/>
            <person name="Buchanan P."/>
            <person name="Buyck B."/>
            <person name="Bense V."/>
            <person name="Catcheside P."/>
            <person name="Chovatia M."/>
            <person name="Cooper J."/>
            <person name="Damon W."/>
            <person name="Desjardin D."/>
            <person name="Finy P."/>
            <person name="Geml J."/>
            <person name="Haridas S."/>
            <person name="Hughes K."/>
            <person name="Justo A."/>
            <person name="Karasinski D."/>
            <person name="Kautmanova I."/>
            <person name="Kiss B."/>
            <person name="Kocsube S."/>
            <person name="Kotiranta H."/>
            <person name="LaButti K.M."/>
            <person name="Lechner B.E."/>
            <person name="Liimatainen K."/>
            <person name="Lipzen A."/>
            <person name="Lukacs Z."/>
            <person name="Mihaltcheva S."/>
            <person name="Morgado L.N."/>
            <person name="Niskanen T."/>
            <person name="Noordeloos M.E."/>
            <person name="Ohm R.A."/>
            <person name="Ortiz-Santana B."/>
            <person name="Ovrebo C."/>
            <person name="Racz N."/>
            <person name="Riley R."/>
            <person name="Savchenko A."/>
            <person name="Shiryaev A."/>
            <person name="Soop K."/>
            <person name="Spirin V."/>
            <person name="Szebenyi C."/>
            <person name="Tomsovsky M."/>
            <person name="Tulloss R.E."/>
            <person name="Uehling J."/>
            <person name="Grigoriev I.V."/>
            <person name="Vagvolgyi C."/>
            <person name="Papp T."/>
            <person name="Martin F.M."/>
            <person name="Miettinen O."/>
            <person name="Hibbett D.S."/>
            <person name="Nagy L.G."/>
        </authorList>
    </citation>
    <scope>NUCLEOTIDE SEQUENCE [LARGE SCALE GENOMIC DNA]</scope>
    <source>
        <strain evidence="3 4">FP101781</strain>
    </source>
</reference>
<protein>
    <submittedName>
        <fullName evidence="3">NADH:ubiquinone oxidoreductase kDa subunit</fullName>
    </submittedName>
</protein>
<dbReference type="FunFam" id="2.60.260.40:FF:000003">
    <property type="entry name" value="NADH dehydrogenase [ubiquinone] iron-sulfur protein 6, mitochondrial"/>
    <property type="match status" value="1"/>
</dbReference>
<sequence length="151" mass="16524">MLSRRILPQLNRSLRAVGTRAASTSTPVDPKSGSAEAATGIVNQTQDKNDVSTWQAPNHVGTWSTSQRPRPLAGSSPRFEQTDMDFQPQPLSAMEMIAQEPIRLVQGRKAVCDGGGGPLGHPKVYINLDKPEPRPCGYVGIRFQQDPHHHH</sequence>
<feature type="compositionally biased region" description="Polar residues" evidence="1">
    <location>
        <begin position="41"/>
        <end position="68"/>
    </location>
</feature>
<dbReference type="GO" id="GO:0005739">
    <property type="term" value="C:mitochondrion"/>
    <property type="evidence" value="ECO:0007669"/>
    <property type="project" value="GOC"/>
</dbReference>
<organism evidence="3 4">
    <name type="scientific">Coprinellus micaceus</name>
    <name type="common">Glistening ink-cap mushroom</name>
    <name type="synonym">Coprinus micaceus</name>
    <dbReference type="NCBI Taxonomy" id="71717"/>
    <lineage>
        <taxon>Eukaryota</taxon>
        <taxon>Fungi</taxon>
        <taxon>Dikarya</taxon>
        <taxon>Basidiomycota</taxon>
        <taxon>Agaricomycotina</taxon>
        <taxon>Agaricomycetes</taxon>
        <taxon>Agaricomycetidae</taxon>
        <taxon>Agaricales</taxon>
        <taxon>Agaricineae</taxon>
        <taxon>Psathyrellaceae</taxon>
        <taxon>Coprinellus</taxon>
    </lineage>
</organism>
<comment type="caution">
    <text evidence="3">The sequence shown here is derived from an EMBL/GenBank/DDBJ whole genome shotgun (WGS) entry which is preliminary data.</text>
</comment>
<dbReference type="GO" id="GO:0006120">
    <property type="term" value="P:mitochondrial electron transport, NADH to ubiquinone"/>
    <property type="evidence" value="ECO:0007669"/>
    <property type="project" value="TreeGrafter"/>
</dbReference>
<accession>A0A4Y7TLJ8</accession>
<dbReference type="EMBL" id="QPFP01000008">
    <property type="protein sequence ID" value="TEB35056.1"/>
    <property type="molecule type" value="Genomic_DNA"/>
</dbReference>
<dbReference type="PANTHER" id="PTHR13156">
    <property type="entry name" value="NADH-UBIQUINONE OXIDOREDUCTASE 13 KD-A SUBUNIT"/>
    <property type="match status" value="1"/>
</dbReference>
<dbReference type="AlphaFoldDB" id="A0A4Y7TLJ8"/>
<dbReference type="Pfam" id="PF10276">
    <property type="entry name" value="zf-CHCC"/>
    <property type="match status" value="1"/>
</dbReference>
<evidence type="ECO:0000313" key="3">
    <source>
        <dbReference type="EMBL" id="TEB35056.1"/>
    </source>
</evidence>
<keyword evidence="3" id="KW-0830">Ubiquinone</keyword>
<dbReference type="OrthoDB" id="307899at2759"/>
<keyword evidence="4" id="KW-1185">Reference proteome</keyword>
<name>A0A4Y7TLJ8_COPMI</name>
<dbReference type="PANTHER" id="PTHR13156:SF0">
    <property type="entry name" value="NADH DEHYDROGENASE [UBIQUINONE] IRON-SULFUR PROTEIN 6, MITOCHONDRIAL"/>
    <property type="match status" value="1"/>
</dbReference>
<dbReference type="Gene3D" id="2.60.260.40">
    <property type="entry name" value="q5lls5 like domains"/>
    <property type="match status" value="1"/>
</dbReference>